<accession>A0A1J1HX06</accession>
<proteinExistence type="predicted"/>
<dbReference type="EMBL" id="CVRI01000031">
    <property type="protein sequence ID" value="CRK92557.1"/>
    <property type="molecule type" value="Genomic_DNA"/>
</dbReference>
<name>A0A1J1HX06_9DIPT</name>
<reference evidence="1 2" key="1">
    <citation type="submission" date="2015-04" db="EMBL/GenBank/DDBJ databases">
        <authorList>
            <person name="Syromyatnikov M.Y."/>
            <person name="Popov V.N."/>
        </authorList>
    </citation>
    <scope>NUCLEOTIDE SEQUENCE [LARGE SCALE GENOMIC DNA]</scope>
</reference>
<keyword evidence="2" id="KW-1185">Reference proteome</keyword>
<dbReference type="Proteomes" id="UP000183832">
    <property type="component" value="Unassembled WGS sequence"/>
</dbReference>
<gene>
    <name evidence="1" type="ORF">CLUMA_CG006140</name>
</gene>
<dbReference type="AlphaFoldDB" id="A0A1J1HX06"/>
<organism evidence="1 2">
    <name type="scientific">Clunio marinus</name>
    <dbReference type="NCBI Taxonomy" id="568069"/>
    <lineage>
        <taxon>Eukaryota</taxon>
        <taxon>Metazoa</taxon>
        <taxon>Ecdysozoa</taxon>
        <taxon>Arthropoda</taxon>
        <taxon>Hexapoda</taxon>
        <taxon>Insecta</taxon>
        <taxon>Pterygota</taxon>
        <taxon>Neoptera</taxon>
        <taxon>Endopterygota</taxon>
        <taxon>Diptera</taxon>
        <taxon>Nematocera</taxon>
        <taxon>Chironomoidea</taxon>
        <taxon>Chironomidae</taxon>
        <taxon>Clunio</taxon>
    </lineage>
</organism>
<evidence type="ECO:0000313" key="2">
    <source>
        <dbReference type="Proteomes" id="UP000183832"/>
    </source>
</evidence>
<evidence type="ECO:0000313" key="1">
    <source>
        <dbReference type="EMBL" id="CRK92557.1"/>
    </source>
</evidence>
<protein>
    <submittedName>
        <fullName evidence="1">CLUMA_CG006140, isoform A</fullName>
    </submittedName>
</protein>
<sequence length="79" mass="9426">MHTQNEAHSGNHWNGYLNILSLRRHLILIWLEYGSAHFHEYMNATTIKEEKNFSKRHVMCECTMKKHSPIADMEQAWKT</sequence>